<keyword evidence="2 5" id="KW-0812">Transmembrane</keyword>
<name>A0A8J3A882_9ACTN</name>
<feature type="transmembrane region" description="Helical" evidence="5">
    <location>
        <begin position="113"/>
        <end position="136"/>
    </location>
</feature>
<keyword evidence="8" id="KW-1185">Reference proteome</keyword>
<dbReference type="GO" id="GO:0043190">
    <property type="term" value="C:ATP-binding cassette (ABC) transporter complex"/>
    <property type="evidence" value="ECO:0007669"/>
    <property type="project" value="InterPro"/>
</dbReference>
<reference evidence="7" key="2">
    <citation type="submission" date="2020-09" db="EMBL/GenBank/DDBJ databases">
        <authorList>
            <person name="Sun Q."/>
            <person name="Zhou Y."/>
        </authorList>
    </citation>
    <scope>NUCLEOTIDE SEQUENCE</scope>
    <source>
        <strain evidence="7">CGMCC 1.14988</strain>
    </source>
</reference>
<evidence type="ECO:0000256" key="2">
    <source>
        <dbReference type="ARBA" id="ARBA00022692"/>
    </source>
</evidence>
<dbReference type="Pfam" id="PF01061">
    <property type="entry name" value="ABC2_membrane"/>
    <property type="match status" value="1"/>
</dbReference>
<evidence type="ECO:0000259" key="6">
    <source>
        <dbReference type="PROSITE" id="PS51012"/>
    </source>
</evidence>
<keyword evidence="5" id="KW-0813">Transport</keyword>
<feature type="transmembrane region" description="Helical" evidence="5">
    <location>
        <begin position="25"/>
        <end position="47"/>
    </location>
</feature>
<dbReference type="InterPro" id="IPR051784">
    <property type="entry name" value="Nod_factor_ABC_transporter"/>
</dbReference>
<keyword evidence="4 5" id="KW-0472">Membrane</keyword>
<feature type="transmembrane region" description="Helical" evidence="5">
    <location>
        <begin position="230"/>
        <end position="252"/>
    </location>
</feature>
<dbReference type="PROSITE" id="PS51012">
    <property type="entry name" value="ABC_TM2"/>
    <property type="match status" value="1"/>
</dbReference>
<dbReference type="PANTHER" id="PTHR43229:SF2">
    <property type="entry name" value="NODULATION PROTEIN J"/>
    <property type="match status" value="1"/>
</dbReference>
<dbReference type="AlphaFoldDB" id="A0A8J3A882"/>
<feature type="domain" description="ABC transmembrane type-2" evidence="6">
    <location>
        <begin position="23"/>
        <end position="255"/>
    </location>
</feature>
<dbReference type="InterPro" id="IPR000412">
    <property type="entry name" value="ABC_2_transport"/>
</dbReference>
<dbReference type="Proteomes" id="UP000650511">
    <property type="component" value="Unassembled WGS sequence"/>
</dbReference>
<dbReference type="PIRSF" id="PIRSF006648">
    <property type="entry name" value="DrrB"/>
    <property type="match status" value="1"/>
</dbReference>
<proteinExistence type="inferred from homology"/>
<evidence type="ECO:0000256" key="4">
    <source>
        <dbReference type="ARBA" id="ARBA00023136"/>
    </source>
</evidence>
<dbReference type="InterPro" id="IPR013525">
    <property type="entry name" value="ABC2_TM"/>
</dbReference>
<comment type="subcellular location">
    <subcellularLocation>
        <location evidence="5">Cell membrane</location>
        <topology evidence="5">Multi-pass membrane protein</topology>
    </subcellularLocation>
    <subcellularLocation>
        <location evidence="1">Membrane</location>
        <topology evidence="1">Multi-pass membrane protein</topology>
    </subcellularLocation>
</comment>
<gene>
    <name evidence="7" type="ORF">GCM10011354_18060</name>
</gene>
<dbReference type="InterPro" id="IPR047817">
    <property type="entry name" value="ABC2_TM_bact-type"/>
</dbReference>
<dbReference type="OrthoDB" id="9778589at2"/>
<reference evidence="7" key="1">
    <citation type="journal article" date="2014" name="Int. J. Syst. Evol. Microbiol.">
        <title>Complete genome sequence of Corynebacterium casei LMG S-19264T (=DSM 44701T), isolated from a smear-ripened cheese.</title>
        <authorList>
            <consortium name="US DOE Joint Genome Institute (JGI-PGF)"/>
            <person name="Walter F."/>
            <person name="Albersmeier A."/>
            <person name="Kalinowski J."/>
            <person name="Ruckert C."/>
        </authorList>
    </citation>
    <scope>NUCLEOTIDE SEQUENCE</scope>
    <source>
        <strain evidence="7">CGMCC 1.14988</strain>
    </source>
</reference>
<keyword evidence="3 5" id="KW-1133">Transmembrane helix</keyword>
<feature type="transmembrane region" description="Helical" evidence="5">
    <location>
        <begin position="143"/>
        <end position="162"/>
    </location>
</feature>
<comment type="caution">
    <text evidence="7">The sequence shown here is derived from an EMBL/GenBank/DDBJ whole genome shotgun (WGS) entry which is preliminary data.</text>
</comment>
<dbReference type="EMBL" id="BMHA01000006">
    <property type="protein sequence ID" value="GGI06232.1"/>
    <property type="molecule type" value="Genomic_DNA"/>
</dbReference>
<accession>A0A8J3A882</accession>
<evidence type="ECO:0000313" key="7">
    <source>
        <dbReference type="EMBL" id="GGI06232.1"/>
    </source>
</evidence>
<sequence>MARAVTLRVVEGHARQYRHTWRGTTFSTLVTPVLFLSAMGLGLGSLVDASATQTLGGVDYLTWLAPGLLAAAAMQNGAGDGSFPVIAGIKWEKTYQAALNTPVRPADLTLGNLLWAVVRASVAALVYVVVATAFGAMHLGRGLLAIAPAVVTAAGFCAWISAVTAQMKTDQGLAAIQRFFVMPLFLFAGTFFPVSQLPDAIERFVWLVPLWHGVELARALSLGTTPTGPWGVHVAVVVGFLALGVVLSVWSFGRRLHR</sequence>
<evidence type="ECO:0000256" key="1">
    <source>
        <dbReference type="ARBA" id="ARBA00004141"/>
    </source>
</evidence>
<keyword evidence="5" id="KW-1003">Cell membrane</keyword>
<comment type="similarity">
    <text evidence="5">Belongs to the ABC-2 integral membrane protein family.</text>
</comment>
<dbReference type="GO" id="GO:0140359">
    <property type="term" value="F:ABC-type transporter activity"/>
    <property type="evidence" value="ECO:0007669"/>
    <property type="project" value="InterPro"/>
</dbReference>
<evidence type="ECO:0000256" key="5">
    <source>
        <dbReference type="RuleBase" id="RU361157"/>
    </source>
</evidence>
<comment type="caution">
    <text evidence="5">Lacks conserved residue(s) required for the propagation of feature annotation.</text>
</comment>
<dbReference type="PANTHER" id="PTHR43229">
    <property type="entry name" value="NODULATION PROTEIN J"/>
    <property type="match status" value="1"/>
</dbReference>
<dbReference type="PRINTS" id="PR00164">
    <property type="entry name" value="ABC2TRNSPORT"/>
</dbReference>
<dbReference type="RefSeq" id="WP_130650621.1">
    <property type="nucleotide sequence ID" value="NZ_BMHA01000006.1"/>
</dbReference>
<evidence type="ECO:0000256" key="3">
    <source>
        <dbReference type="ARBA" id="ARBA00022989"/>
    </source>
</evidence>
<protein>
    <recommendedName>
        <fullName evidence="5">Transport permease protein</fullName>
    </recommendedName>
</protein>
<organism evidence="7 8">
    <name type="scientific">Egicoccus halophilus</name>
    <dbReference type="NCBI Taxonomy" id="1670830"/>
    <lineage>
        <taxon>Bacteria</taxon>
        <taxon>Bacillati</taxon>
        <taxon>Actinomycetota</taxon>
        <taxon>Nitriliruptoria</taxon>
        <taxon>Egicoccales</taxon>
        <taxon>Egicoccaceae</taxon>
        <taxon>Egicoccus</taxon>
    </lineage>
</organism>
<feature type="transmembrane region" description="Helical" evidence="5">
    <location>
        <begin position="174"/>
        <end position="192"/>
    </location>
</feature>
<evidence type="ECO:0000313" key="8">
    <source>
        <dbReference type="Proteomes" id="UP000650511"/>
    </source>
</evidence>